<reference evidence="3" key="1">
    <citation type="submission" date="2021-10" db="EMBL/GenBank/DDBJ databases">
        <title>Streptomonospora sp. nov., isolated from mangrove soil.</title>
        <authorList>
            <person name="Chen X."/>
            <person name="Ge X."/>
            <person name="Liu W."/>
        </authorList>
    </citation>
    <scope>NUCLEOTIDE SEQUENCE</scope>
    <source>
        <strain evidence="3">S1-112</strain>
    </source>
</reference>
<evidence type="ECO:0000256" key="2">
    <source>
        <dbReference type="SAM" id="SignalP"/>
    </source>
</evidence>
<dbReference type="PANTHER" id="PTHR42928:SF5">
    <property type="entry name" value="BLR1237 PROTEIN"/>
    <property type="match status" value="1"/>
</dbReference>
<protein>
    <submittedName>
        <fullName evidence="3">Tripartite tricarboxylate transporter substrate binding protein</fullName>
    </submittedName>
</protein>
<dbReference type="Proteomes" id="UP001140076">
    <property type="component" value="Unassembled WGS sequence"/>
</dbReference>
<dbReference type="RefSeq" id="WP_270071958.1">
    <property type="nucleotide sequence ID" value="NZ_JAJAQC010000014.1"/>
</dbReference>
<dbReference type="Gene3D" id="3.40.190.150">
    <property type="entry name" value="Bordetella uptake gene, domain 1"/>
    <property type="match status" value="1"/>
</dbReference>
<evidence type="ECO:0000256" key="1">
    <source>
        <dbReference type="ARBA" id="ARBA00006987"/>
    </source>
</evidence>
<organism evidence="3 4">
    <name type="scientific">Streptomonospora mangrovi</name>
    <dbReference type="NCBI Taxonomy" id="2883123"/>
    <lineage>
        <taxon>Bacteria</taxon>
        <taxon>Bacillati</taxon>
        <taxon>Actinomycetota</taxon>
        <taxon>Actinomycetes</taxon>
        <taxon>Streptosporangiales</taxon>
        <taxon>Nocardiopsidaceae</taxon>
        <taxon>Streptomonospora</taxon>
    </lineage>
</organism>
<dbReference type="AlphaFoldDB" id="A0A9X3NJK0"/>
<evidence type="ECO:0000313" key="3">
    <source>
        <dbReference type="EMBL" id="MDA0564677.1"/>
    </source>
</evidence>
<proteinExistence type="inferred from homology"/>
<dbReference type="EMBL" id="JAJAQC010000014">
    <property type="protein sequence ID" value="MDA0564677.1"/>
    <property type="molecule type" value="Genomic_DNA"/>
</dbReference>
<dbReference type="CDD" id="cd07012">
    <property type="entry name" value="PBP2_Bug_TTT"/>
    <property type="match status" value="1"/>
</dbReference>
<dbReference type="Pfam" id="PF03401">
    <property type="entry name" value="TctC"/>
    <property type="match status" value="1"/>
</dbReference>
<keyword evidence="2" id="KW-0732">Signal</keyword>
<name>A0A9X3NJK0_9ACTN</name>
<sequence>MIQLPSGRNVRRGAVSALAVTATLSAAACGGNLGGGAGGGEEFPQGPITMLVGQDAGGSTDLIARALAEGASEELGVAMPVENAPGANGALAANQLAEEEPNGQHLMVINASLTAITPLAVSDEEAVDINDYEVVTGVSRDDYVLVTAAASDYDSLQDVVDAGGGLKFGTTGVGTGSQLAQELLFEQAGVDGTAVPFTGGSPTLTAVLGEEVDVAAVQLGEAIAQIEAGELVPLVTFSEETNQYLPDVPTAVEEGYEVRVSQYRAVVAPAGTPDAVVEELRTAFTSVFETDSYQSFNEDNLLTAHESAPEEVTEEWTGYLEEYRGMVEEYGIDLSEEG</sequence>
<dbReference type="InterPro" id="IPR042100">
    <property type="entry name" value="Bug_dom1"/>
</dbReference>
<comment type="caution">
    <text evidence="3">The sequence shown here is derived from an EMBL/GenBank/DDBJ whole genome shotgun (WGS) entry which is preliminary data.</text>
</comment>
<gene>
    <name evidence="3" type="ORF">LG943_10105</name>
</gene>
<dbReference type="Gene3D" id="3.40.190.10">
    <property type="entry name" value="Periplasmic binding protein-like II"/>
    <property type="match status" value="1"/>
</dbReference>
<comment type="similarity">
    <text evidence="1">Belongs to the UPF0065 (bug) family.</text>
</comment>
<feature type="signal peptide" evidence="2">
    <location>
        <begin position="1"/>
        <end position="28"/>
    </location>
</feature>
<dbReference type="PANTHER" id="PTHR42928">
    <property type="entry name" value="TRICARBOXYLATE-BINDING PROTEIN"/>
    <property type="match status" value="1"/>
</dbReference>
<feature type="chain" id="PRO_5040984054" evidence="2">
    <location>
        <begin position="29"/>
        <end position="338"/>
    </location>
</feature>
<accession>A0A9X3NJK0</accession>
<dbReference type="SUPFAM" id="SSF53850">
    <property type="entry name" value="Periplasmic binding protein-like II"/>
    <property type="match status" value="1"/>
</dbReference>
<dbReference type="PIRSF" id="PIRSF017082">
    <property type="entry name" value="YflP"/>
    <property type="match status" value="1"/>
</dbReference>
<dbReference type="InterPro" id="IPR005064">
    <property type="entry name" value="BUG"/>
</dbReference>
<keyword evidence="4" id="KW-1185">Reference proteome</keyword>
<evidence type="ECO:0000313" key="4">
    <source>
        <dbReference type="Proteomes" id="UP001140076"/>
    </source>
</evidence>